<dbReference type="InterPro" id="IPR029071">
    <property type="entry name" value="Ubiquitin-like_domsf"/>
</dbReference>
<keyword evidence="3" id="KW-1185">Reference proteome</keyword>
<evidence type="ECO:0000313" key="3">
    <source>
        <dbReference type="Proteomes" id="UP001188597"/>
    </source>
</evidence>
<dbReference type="Proteomes" id="UP001188597">
    <property type="component" value="Unassembled WGS sequence"/>
</dbReference>
<gene>
    <name evidence="2" type="ORF">RJ639_006320</name>
</gene>
<reference evidence="2" key="1">
    <citation type="submission" date="2022-12" db="EMBL/GenBank/DDBJ databases">
        <title>Draft genome assemblies for two species of Escallonia (Escalloniales).</title>
        <authorList>
            <person name="Chanderbali A."/>
            <person name="Dervinis C."/>
            <person name="Anghel I."/>
            <person name="Soltis D."/>
            <person name="Soltis P."/>
            <person name="Zapata F."/>
        </authorList>
    </citation>
    <scope>NUCLEOTIDE SEQUENCE</scope>
    <source>
        <strain evidence="2">UCBG64.0493</strain>
        <tissue evidence="2">Leaf</tissue>
    </source>
</reference>
<name>A0AA89AW21_9ASTE</name>
<keyword evidence="1" id="KW-0833">Ubl conjugation pathway</keyword>
<dbReference type="PANTHER" id="PTHR13042">
    <property type="entry name" value="UBIQUITIN-LIKE PROTEIN 5"/>
    <property type="match status" value="1"/>
</dbReference>
<evidence type="ECO:0000313" key="2">
    <source>
        <dbReference type="EMBL" id="KAK3017385.1"/>
    </source>
</evidence>
<sequence>MDRNLSGIHLKEFLSKYVSRRGHHWKKLGSSEQLGNTEERNDISESAPTENSMRLLITYNVQRHLSDPWNWKLIREGGAVADGAAAAKVNAKLIFVMDKMEKKKKEEEKRGPKMKTIEVVLNDRLGKKVEVKCNEDNTIGDLKKLVAAYSGIRVDKIRI</sequence>
<proteinExistence type="predicted"/>
<dbReference type="InterPro" id="IPR039732">
    <property type="entry name" value="Hub1/Ubl5"/>
</dbReference>
<dbReference type="SUPFAM" id="SSF54236">
    <property type="entry name" value="Ubiquitin-like"/>
    <property type="match status" value="1"/>
</dbReference>
<evidence type="ECO:0008006" key="4">
    <source>
        <dbReference type="Google" id="ProtNLM"/>
    </source>
</evidence>
<dbReference type="Gene3D" id="3.10.20.90">
    <property type="entry name" value="Phosphatidylinositol 3-kinase Catalytic Subunit, Chain A, domain 1"/>
    <property type="match status" value="1"/>
</dbReference>
<dbReference type="AlphaFoldDB" id="A0AA89AW21"/>
<protein>
    <recommendedName>
        <fullName evidence="4">Ubiquitin-like domain-containing protein</fullName>
    </recommendedName>
</protein>
<dbReference type="EMBL" id="JAVXUP010001005">
    <property type="protein sequence ID" value="KAK3017385.1"/>
    <property type="molecule type" value="Genomic_DNA"/>
</dbReference>
<accession>A0AA89AW21</accession>
<evidence type="ECO:0000256" key="1">
    <source>
        <dbReference type="ARBA" id="ARBA00022786"/>
    </source>
</evidence>
<organism evidence="2 3">
    <name type="scientific">Escallonia herrerae</name>
    <dbReference type="NCBI Taxonomy" id="1293975"/>
    <lineage>
        <taxon>Eukaryota</taxon>
        <taxon>Viridiplantae</taxon>
        <taxon>Streptophyta</taxon>
        <taxon>Embryophyta</taxon>
        <taxon>Tracheophyta</taxon>
        <taxon>Spermatophyta</taxon>
        <taxon>Magnoliopsida</taxon>
        <taxon>eudicotyledons</taxon>
        <taxon>Gunneridae</taxon>
        <taxon>Pentapetalae</taxon>
        <taxon>asterids</taxon>
        <taxon>campanulids</taxon>
        <taxon>Escalloniales</taxon>
        <taxon>Escalloniaceae</taxon>
        <taxon>Escallonia</taxon>
    </lineage>
</organism>
<comment type="caution">
    <text evidence="2">The sequence shown here is derived from an EMBL/GenBank/DDBJ whole genome shotgun (WGS) entry which is preliminary data.</text>
</comment>